<keyword evidence="1" id="KW-0732">Signal</keyword>
<evidence type="ECO:0000313" key="3">
    <source>
        <dbReference type="Proteomes" id="UP000183129"/>
    </source>
</evidence>
<dbReference type="Proteomes" id="UP000183129">
    <property type="component" value="Unassembled WGS sequence"/>
</dbReference>
<gene>
    <name evidence="2" type="ORF">SAMN03003324_00493</name>
</gene>
<feature type="chain" id="PRO_5010231402" description="Lipocalin-like domain-containing protein" evidence="1">
    <location>
        <begin position="20"/>
        <end position="142"/>
    </location>
</feature>
<organism evidence="2 3">
    <name type="scientific">Pedobacter antarcticus</name>
    <dbReference type="NCBI Taxonomy" id="34086"/>
    <lineage>
        <taxon>Bacteria</taxon>
        <taxon>Pseudomonadati</taxon>
        <taxon>Bacteroidota</taxon>
        <taxon>Sphingobacteriia</taxon>
        <taxon>Sphingobacteriales</taxon>
        <taxon>Sphingobacteriaceae</taxon>
        <taxon>Pedobacter</taxon>
    </lineage>
</organism>
<name>A0A1I2ALG9_9SPHI</name>
<accession>A0A1I2ALG9</accession>
<proteinExistence type="predicted"/>
<dbReference type="RefSeq" id="WP_037444757.1">
    <property type="nucleotide sequence ID" value="NZ_FONS01000001.1"/>
</dbReference>
<sequence>MKRALSLLSITLCMTVLFIACKKNKDGEPNHELVNRWQEKLSGGFTRTLIFSSDGKFSMEFAGGDENSVVNGKYIVNGNSLKVNLTESLSKLGTSNVVRTKIDYELFEKGTYKIEGAVLKIQYISYPADAPVQTETEYTLTK</sequence>
<evidence type="ECO:0000313" key="2">
    <source>
        <dbReference type="EMBL" id="SFE44398.1"/>
    </source>
</evidence>
<reference evidence="2 3" key="1">
    <citation type="submission" date="2016-10" db="EMBL/GenBank/DDBJ databases">
        <authorList>
            <person name="de Groot N.N."/>
        </authorList>
    </citation>
    <scope>NUCLEOTIDE SEQUENCE [LARGE SCALE GENOMIC DNA]</scope>
    <source>
        <strain evidence="2 3">ATCC 51969</strain>
    </source>
</reference>
<evidence type="ECO:0000256" key="1">
    <source>
        <dbReference type="SAM" id="SignalP"/>
    </source>
</evidence>
<dbReference type="PROSITE" id="PS51257">
    <property type="entry name" value="PROKAR_LIPOPROTEIN"/>
    <property type="match status" value="1"/>
</dbReference>
<dbReference type="AlphaFoldDB" id="A0A1I2ALG9"/>
<dbReference type="EMBL" id="FONS01000001">
    <property type="protein sequence ID" value="SFE44398.1"/>
    <property type="molecule type" value="Genomic_DNA"/>
</dbReference>
<feature type="signal peptide" evidence="1">
    <location>
        <begin position="1"/>
        <end position="19"/>
    </location>
</feature>
<evidence type="ECO:0008006" key="4">
    <source>
        <dbReference type="Google" id="ProtNLM"/>
    </source>
</evidence>
<protein>
    <recommendedName>
        <fullName evidence="4">Lipocalin-like domain-containing protein</fullName>
    </recommendedName>
</protein>